<keyword evidence="3" id="KW-1185">Reference proteome</keyword>
<evidence type="ECO:0000256" key="1">
    <source>
        <dbReference type="SAM" id="SignalP"/>
    </source>
</evidence>
<protein>
    <submittedName>
        <fullName evidence="2">Uncharacterized protein</fullName>
    </submittedName>
</protein>
<feature type="signal peptide" evidence="1">
    <location>
        <begin position="1"/>
        <end position="17"/>
    </location>
</feature>
<feature type="chain" id="PRO_5014344445" evidence="1">
    <location>
        <begin position="18"/>
        <end position="290"/>
    </location>
</feature>
<name>A0A2I9CU74_9DEIO</name>
<sequence length="290" mass="31477">MFKALTLGMLLLGQALAVESLRVGDHVLLLTGSLRVGSRTLVSAFLTDAQGRQVPRSPWLGRPLTVTAETTSAYRLSGGAGQVWLPRRNLGTKAVFPLTRDAETKALAARLSGQNVWPFGLWHVPCEVMDGFYADLTLKGARVEDVWRLQDLSPTILLVLGKPQGMDVLSLAYGGVNQGYEGEARAQIPARCTTLPALYTNVAEVERRLSLSRPAPPPALPNDPAGQERALIGWTREQVYVQYGSPNEPGTRADLNRLPTWTYGAGGYDFIRVDFGPSGRVVRASIARSP</sequence>
<dbReference type="RefSeq" id="WP_133161985.1">
    <property type="nucleotide sequence ID" value="NZ_BFAG01000004.1"/>
</dbReference>
<organism evidence="2 3">
    <name type="scientific">Deinococcus aerius</name>
    <dbReference type="NCBI Taxonomy" id="200253"/>
    <lineage>
        <taxon>Bacteria</taxon>
        <taxon>Thermotogati</taxon>
        <taxon>Deinococcota</taxon>
        <taxon>Deinococci</taxon>
        <taxon>Deinococcales</taxon>
        <taxon>Deinococcaceae</taxon>
        <taxon>Deinococcus</taxon>
    </lineage>
</organism>
<gene>
    <name evidence="2" type="ORF">DAERI_040143</name>
</gene>
<evidence type="ECO:0000313" key="3">
    <source>
        <dbReference type="Proteomes" id="UP000236569"/>
    </source>
</evidence>
<comment type="caution">
    <text evidence="2">The sequence shown here is derived from an EMBL/GenBank/DDBJ whole genome shotgun (WGS) entry which is preliminary data.</text>
</comment>
<dbReference type="OrthoDB" id="60177at2"/>
<dbReference type="EMBL" id="BFAG01000004">
    <property type="protein sequence ID" value="GBF05383.1"/>
    <property type="molecule type" value="Genomic_DNA"/>
</dbReference>
<dbReference type="Proteomes" id="UP000236569">
    <property type="component" value="Unassembled WGS sequence"/>
</dbReference>
<dbReference type="AlphaFoldDB" id="A0A2I9CU74"/>
<reference evidence="3" key="1">
    <citation type="submission" date="2018-01" db="EMBL/GenBank/DDBJ databases">
        <title>Draft Genome Sequence of the Radioresistant Bacterium Deinococcus aerius TR0125, Isolated from the Higher Atmosphere above Japan.</title>
        <authorList>
            <person name="Satoh K."/>
            <person name="Arai H."/>
            <person name="Sanzen T."/>
            <person name="Kawaguchi Y."/>
            <person name="Hayashi H."/>
            <person name="Yokobori S."/>
            <person name="Yamagishi A."/>
            <person name="Oono Y."/>
            <person name="Narumi I."/>
        </authorList>
    </citation>
    <scope>NUCLEOTIDE SEQUENCE [LARGE SCALE GENOMIC DNA]</scope>
    <source>
        <strain evidence="3">TR0125</strain>
    </source>
</reference>
<evidence type="ECO:0000313" key="2">
    <source>
        <dbReference type="EMBL" id="GBF05383.1"/>
    </source>
</evidence>
<proteinExistence type="predicted"/>
<accession>A0A2I9CU74</accession>
<keyword evidence="1" id="KW-0732">Signal</keyword>